<dbReference type="EMBL" id="BHXC01000006">
    <property type="protein sequence ID" value="GCB88079.1"/>
    <property type="molecule type" value="Genomic_DNA"/>
</dbReference>
<evidence type="ECO:0000313" key="2">
    <source>
        <dbReference type="Proteomes" id="UP000288351"/>
    </source>
</evidence>
<organism evidence="1 2">
    <name type="scientific">Streptomyces noursei</name>
    <name type="common">Streptomyces albulus</name>
    <dbReference type="NCBI Taxonomy" id="1971"/>
    <lineage>
        <taxon>Bacteria</taxon>
        <taxon>Bacillati</taxon>
        <taxon>Actinomycetota</taxon>
        <taxon>Actinomycetes</taxon>
        <taxon>Kitasatosporales</taxon>
        <taxon>Streptomycetaceae</taxon>
        <taxon>Streptomyces</taxon>
    </lineage>
</organism>
<gene>
    <name evidence="1" type="ORF">SALB_00748</name>
</gene>
<proteinExistence type="predicted"/>
<dbReference type="InterPro" id="IPR010982">
    <property type="entry name" value="Lambda_DNA-bd_dom_sf"/>
</dbReference>
<dbReference type="AlphaFoldDB" id="A0A401QRN4"/>
<protein>
    <recommendedName>
        <fullName evidence="3">HTH cro/C1-type domain-containing protein</fullName>
    </recommendedName>
</protein>
<dbReference type="Gene3D" id="1.10.260.40">
    <property type="entry name" value="lambda repressor-like DNA-binding domains"/>
    <property type="match status" value="1"/>
</dbReference>
<evidence type="ECO:0008006" key="3">
    <source>
        <dbReference type="Google" id="ProtNLM"/>
    </source>
</evidence>
<sequence>MSQRTLAQVESAEGSNVTLETLVKVAHSLGITRNGYFIDEEVFKQVNQELASLAEMRKREVTGVALRVSSGNEMSGAAVQELSHLLSSILDGAAKARGALRDLPNAGEDTNTQEMNGS</sequence>
<evidence type="ECO:0000313" key="1">
    <source>
        <dbReference type="EMBL" id="GCB88079.1"/>
    </source>
</evidence>
<name>A0A401QRN4_STRNR</name>
<reference evidence="1 2" key="1">
    <citation type="journal article" date="2019" name="Microbiol. Resour. Announc.">
        <title>Draft Genome Sequence of the Most Traditional epsilon-Poly-l-Lysine Producer, Streptomyces albulus NBRC14147.</title>
        <authorList>
            <person name="Yamanaka K."/>
            <person name="Hamano Y."/>
        </authorList>
    </citation>
    <scope>NUCLEOTIDE SEQUENCE [LARGE SCALE GENOMIC DNA]</scope>
    <source>
        <strain evidence="1 2">NBRC 14147</strain>
    </source>
</reference>
<accession>A0A401QRN4</accession>
<dbReference type="GO" id="GO:0003677">
    <property type="term" value="F:DNA binding"/>
    <property type="evidence" value="ECO:0007669"/>
    <property type="project" value="InterPro"/>
</dbReference>
<dbReference type="Proteomes" id="UP000288351">
    <property type="component" value="Unassembled WGS sequence"/>
</dbReference>
<comment type="caution">
    <text evidence="1">The sequence shown here is derived from an EMBL/GenBank/DDBJ whole genome shotgun (WGS) entry which is preliminary data.</text>
</comment>